<keyword evidence="3 6" id="KW-1133">Transmembrane helix</keyword>
<dbReference type="RefSeq" id="WP_053403679.1">
    <property type="nucleotide sequence ID" value="NZ_JBNNNH010000005.1"/>
</dbReference>
<dbReference type="PANTHER" id="PTHR37422">
    <property type="entry name" value="TEICHURONIC ACID BIOSYNTHESIS PROTEIN TUAE"/>
    <property type="match status" value="1"/>
</dbReference>
<feature type="transmembrane region" description="Helical" evidence="6">
    <location>
        <begin position="236"/>
        <end position="269"/>
    </location>
</feature>
<dbReference type="GO" id="GO:0016020">
    <property type="term" value="C:membrane"/>
    <property type="evidence" value="ECO:0007669"/>
    <property type="project" value="UniProtKB-SubCell"/>
</dbReference>
<feature type="compositionally biased region" description="Acidic residues" evidence="5">
    <location>
        <begin position="316"/>
        <end position="333"/>
    </location>
</feature>
<keyword evidence="4 6" id="KW-0472">Membrane</keyword>
<dbReference type="PATRIC" id="fig|284581.3.peg.3350"/>
<accession>A0A0M0KEL5</accession>
<proteinExistence type="predicted"/>
<feature type="transmembrane region" description="Helical" evidence="6">
    <location>
        <begin position="98"/>
        <end position="118"/>
    </location>
</feature>
<evidence type="ECO:0000256" key="4">
    <source>
        <dbReference type="ARBA" id="ARBA00023136"/>
    </source>
</evidence>
<name>A0A0M0KEL5_9BACI</name>
<feature type="transmembrane region" description="Helical" evidence="6">
    <location>
        <begin position="156"/>
        <end position="173"/>
    </location>
</feature>
<dbReference type="AlphaFoldDB" id="A0A0M0KEL5"/>
<gene>
    <name evidence="8" type="ORF">AMD01_22485</name>
</gene>
<dbReference type="STRING" id="284581.AMD01_22485"/>
<comment type="caution">
    <text evidence="8">The sequence shown here is derived from an EMBL/GenBank/DDBJ whole genome shotgun (WGS) entry which is preliminary data.</text>
</comment>
<evidence type="ECO:0000256" key="6">
    <source>
        <dbReference type="SAM" id="Phobius"/>
    </source>
</evidence>
<keyword evidence="9" id="KW-1185">Reference proteome</keyword>
<feature type="domain" description="O-antigen ligase-related" evidence="7">
    <location>
        <begin position="240"/>
        <end position="431"/>
    </location>
</feature>
<feature type="transmembrane region" description="Helical" evidence="6">
    <location>
        <begin position="125"/>
        <end position="144"/>
    </location>
</feature>
<dbReference type="OrthoDB" id="2957833at2"/>
<evidence type="ECO:0000256" key="5">
    <source>
        <dbReference type="SAM" id="MobiDB-lite"/>
    </source>
</evidence>
<feature type="transmembrane region" description="Helical" evidence="6">
    <location>
        <begin position="9"/>
        <end position="29"/>
    </location>
</feature>
<organism evidence="8 9">
    <name type="scientific">Priestia koreensis</name>
    <dbReference type="NCBI Taxonomy" id="284581"/>
    <lineage>
        <taxon>Bacteria</taxon>
        <taxon>Bacillati</taxon>
        <taxon>Bacillota</taxon>
        <taxon>Bacilli</taxon>
        <taxon>Bacillales</taxon>
        <taxon>Bacillaceae</taxon>
        <taxon>Priestia</taxon>
    </lineage>
</organism>
<dbReference type="InterPro" id="IPR007016">
    <property type="entry name" value="O-antigen_ligase-rel_domated"/>
</dbReference>
<evidence type="ECO:0000256" key="3">
    <source>
        <dbReference type="ARBA" id="ARBA00022989"/>
    </source>
</evidence>
<feature type="transmembrane region" description="Helical" evidence="6">
    <location>
        <begin position="415"/>
        <end position="442"/>
    </location>
</feature>
<evidence type="ECO:0000256" key="2">
    <source>
        <dbReference type="ARBA" id="ARBA00022692"/>
    </source>
</evidence>
<dbReference type="InterPro" id="IPR051533">
    <property type="entry name" value="WaaL-like"/>
</dbReference>
<evidence type="ECO:0000313" key="9">
    <source>
        <dbReference type="Proteomes" id="UP000037558"/>
    </source>
</evidence>
<dbReference type="PANTHER" id="PTHR37422:SF13">
    <property type="entry name" value="LIPOPOLYSACCHARIDE BIOSYNTHESIS PROTEIN PA4999-RELATED"/>
    <property type="match status" value="1"/>
</dbReference>
<protein>
    <recommendedName>
        <fullName evidence="7">O-antigen ligase-related domain-containing protein</fullName>
    </recommendedName>
</protein>
<feature type="transmembrane region" description="Helical" evidence="6">
    <location>
        <begin position="476"/>
        <end position="493"/>
    </location>
</feature>
<dbReference type="Pfam" id="PF04932">
    <property type="entry name" value="Wzy_C"/>
    <property type="match status" value="1"/>
</dbReference>
<feature type="region of interest" description="Disordered" evidence="5">
    <location>
        <begin position="309"/>
        <end position="344"/>
    </location>
</feature>
<feature type="transmembrane region" description="Helical" evidence="6">
    <location>
        <begin position="35"/>
        <end position="56"/>
    </location>
</feature>
<dbReference type="EMBL" id="LILC01000037">
    <property type="protein sequence ID" value="KOO37244.1"/>
    <property type="molecule type" value="Genomic_DNA"/>
</dbReference>
<reference evidence="9" key="1">
    <citation type="submission" date="2015-08" db="EMBL/GenBank/DDBJ databases">
        <title>Fjat-14210 dsm16467.</title>
        <authorList>
            <person name="Liu B."/>
            <person name="Wang J."/>
            <person name="Zhu Y."/>
            <person name="Liu G."/>
            <person name="Chen Q."/>
            <person name="Chen Z."/>
            <person name="Lan J."/>
            <person name="Che J."/>
            <person name="Ge C."/>
            <person name="Shi H."/>
            <person name="Pan Z."/>
            <person name="Liu X."/>
        </authorList>
    </citation>
    <scope>NUCLEOTIDE SEQUENCE [LARGE SCALE GENOMIC DNA]</scope>
    <source>
        <strain evidence="9">DSM 16467</strain>
    </source>
</reference>
<feature type="transmembrane region" description="Helical" evidence="6">
    <location>
        <begin position="449"/>
        <end position="470"/>
    </location>
</feature>
<evidence type="ECO:0000256" key="1">
    <source>
        <dbReference type="ARBA" id="ARBA00004141"/>
    </source>
</evidence>
<feature type="transmembrane region" description="Helical" evidence="6">
    <location>
        <begin position="276"/>
        <end position="295"/>
    </location>
</feature>
<evidence type="ECO:0000259" key="7">
    <source>
        <dbReference type="Pfam" id="PF04932"/>
    </source>
</evidence>
<keyword evidence="2 6" id="KW-0812">Transmembrane</keyword>
<feature type="transmembrane region" description="Helical" evidence="6">
    <location>
        <begin position="200"/>
        <end position="224"/>
    </location>
</feature>
<feature type="compositionally biased region" description="Basic and acidic residues" evidence="5">
    <location>
        <begin position="334"/>
        <end position="344"/>
    </location>
</feature>
<dbReference type="Proteomes" id="UP000037558">
    <property type="component" value="Unassembled WGS sequence"/>
</dbReference>
<evidence type="ECO:0000313" key="8">
    <source>
        <dbReference type="EMBL" id="KOO37244.1"/>
    </source>
</evidence>
<comment type="subcellular location">
    <subcellularLocation>
        <location evidence="1">Membrane</location>
        <topology evidence="1">Multi-pass membrane protein</topology>
    </subcellularLocation>
</comment>
<sequence>MNVNWRDFWFLYVAVILLAVALVVPHSIVGYAVTLVFMALTLFSPKNGLMLLLIYFPTRSFLMQVNPSLKIMGDAIIVIAFLRVLIDSRRDVKSIFKLHVFEWAFILFCAVGAVAGLITGVSLGAIVFQLRAFLVTFILFYVVRRLDVKKEDVLKFLWTTFIIAVVLCIHGIVEKISDRSMLMPQFWVDRMLSPNNRSRIYGLINNPNMLAVFLSISFMLTLYLKRLVVRASTKGILNVGMILMLGITILTYSRGTWIGLIIALVVYMILTRNWRVLVQTVILGVFATAIVYYPVVKAADAYHSQKEMENLPPDQQPEDNGDDLEPGDNGEDQGNDKEHSAASDRLNKTFSSETLEQSSQTGRLFIVKKGFEVFKDHPIIGTGFATYGDSAAKSNPSPIYKDYDITVNIYADNQYIVVITETGIIGVVLFAVFLLGMVVYLWKKRHDTVMAAPVLAVLFGILFCGLIYNIWEDKTFTAYFFMMLGAVATGIEMRRKSLL</sequence>